<evidence type="ECO:0000313" key="2">
    <source>
        <dbReference type="Proteomes" id="UP000006798"/>
    </source>
</evidence>
<dbReference type="AlphaFoldDB" id="G0ERW7"/>
<gene>
    <name evidence="1" type="ordered locus">CNE_1c00260</name>
</gene>
<accession>G0ERW7</accession>
<dbReference type="KEGG" id="cnc:CNE_1c00260"/>
<organism evidence="1 2">
    <name type="scientific">Cupriavidus necator (strain ATCC 43291 / DSM 13513 / CCUG 52238 / LMG 8453 / N-1)</name>
    <name type="common">Ralstonia eutropha</name>
    <dbReference type="NCBI Taxonomy" id="1042878"/>
    <lineage>
        <taxon>Bacteria</taxon>
        <taxon>Pseudomonadati</taxon>
        <taxon>Pseudomonadota</taxon>
        <taxon>Betaproteobacteria</taxon>
        <taxon>Burkholderiales</taxon>
        <taxon>Burkholderiaceae</taxon>
        <taxon>Cupriavidus</taxon>
    </lineage>
</organism>
<dbReference type="Proteomes" id="UP000006798">
    <property type="component" value="Chromosome 1"/>
</dbReference>
<dbReference type="EMBL" id="CP002877">
    <property type="protein sequence ID" value="AEI75395.1"/>
    <property type="molecule type" value="Genomic_DNA"/>
</dbReference>
<evidence type="ECO:0000313" key="1">
    <source>
        <dbReference type="EMBL" id="AEI75395.1"/>
    </source>
</evidence>
<sequence>MRGVGLETMMRHFIAIGVLFFTATSANACRPPYLEFSAVFEPGSATLSGAEVKRLADWRINSRRAFPAGYTVYMYLRQNEILGIPRQLAEARRVQ</sequence>
<name>G0ERW7_CUPNN</name>
<proteinExistence type="predicted"/>
<protein>
    <submittedName>
        <fullName evidence="1">Uncharacterized protein</fullName>
    </submittedName>
</protein>
<reference evidence="1 2" key="1">
    <citation type="journal article" date="2011" name="J. Bacteriol.">
        <title>Complete genome sequence of the type strain Cupriavidus necator N-1.</title>
        <authorList>
            <person name="Poehlein A."/>
            <person name="Kusian B."/>
            <person name="Friedrich B."/>
            <person name="Daniel R."/>
            <person name="Bowien B."/>
        </authorList>
    </citation>
    <scope>NUCLEOTIDE SEQUENCE [LARGE SCALE GENOMIC DNA]</scope>
    <source>
        <strain evidence="2">ATCC 43291 / DSM 13513 / CCUG 52238 / LMG 8453 / N-1</strain>
    </source>
</reference>
<dbReference type="HOGENOM" id="CLU_2368136_0_0_4"/>